<evidence type="ECO:0000256" key="1">
    <source>
        <dbReference type="SAM" id="MobiDB-lite"/>
    </source>
</evidence>
<sequence>MVRTTAKAAVLALGSALAFGPGPAAAQSQGYLGPGRDGDYQPPAYDRGRVGQDGGRSTGGGGGLYGGPLYDREPYGYRYGGAGADRVRPDRSEMERAGRAQFERGYRLGREEERYRQRAQAAHARVLNNGSATMRGAAGELAGDDWDVADLLLAHGRQQRAMQDVRQSLQEARAAMQGNDRARAEAALAQADRALRMAGPGVGGDRLAIGWVNQAELALERGDQEAARRAVREARQAVSGPGEAAQQAQGRRPANPAGDGSGGDGGARPEHCGGQQQNGAAGASGTPSR</sequence>
<feature type="region of interest" description="Disordered" evidence="1">
    <location>
        <begin position="230"/>
        <end position="289"/>
    </location>
</feature>
<evidence type="ECO:0000313" key="3">
    <source>
        <dbReference type="EMBL" id="GAA0566325.1"/>
    </source>
</evidence>
<evidence type="ECO:0000313" key="4">
    <source>
        <dbReference type="Proteomes" id="UP001501588"/>
    </source>
</evidence>
<evidence type="ECO:0008006" key="5">
    <source>
        <dbReference type="Google" id="ProtNLM"/>
    </source>
</evidence>
<feature type="chain" id="PRO_5047041355" description="Tetratricopeptide repeat protein" evidence="2">
    <location>
        <begin position="27"/>
        <end position="289"/>
    </location>
</feature>
<proteinExistence type="predicted"/>
<keyword evidence="2" id="KW-0732">Signal</keyword>
<reference evidence="3 4" key="1">
    <citation type="journal article" date="2019" name="Int. J. Syst. Evol. Microbiol.">
        <title>The Global Catalogue of Microorganisms (GCM) 10K type strain sequencing project: providing services to taxonomists for standard genome sequencing and annotation.</title>
        <authorList>
            <consortium name="The Broad Institute Genomics Platform"/>
            <consortium name="The Broad Institute Genome Sequencing Center for Infectious Disease"/>
            <person name="Wu L."/>
            <person name="Ma J."/>
        </authorList>
    </citation>
    <scope>NUCLEOTIDE SEQUENCE [LARGE SCALE GENOMIC DNA]</scope>
    <source>
        <strain evidence="3 4">JCM 9933</strain>
    </source>
</reference>
<organism evidence="3 4">
    <name type="scientific">Craurococcus roseus</name>
    <dbReference type="NCBI Taxonomy" id="77585"/>
    <lineage>
        <taxon>Bacteria</taxon>
        <taxon>Pseudomonadati</taxon>
        <taxon>Pseudomonadota</taxon>
        <taxon>Alphaproteobacteria</taxon>
        <taxon>Acetobacterales</taxon>
        <taxon>Acetobacteraceae</taxon>
        <taxon>Craurococcus</taxon>
    </lineage>
</organism>
<feature type="compositionally biased region" description="Gly residues" evidence="1">
    <location>
        <begin position="51"/>
        <end position="66"/>
    </location>
</feature>
<protein>
    <recommendedName>
        <fullName evidence="5">Tetratricopeptide repeat protein</fullName>
    </recommendedName>
</protein>
<dbReference type="RefSeq" id="WP_343893101.1">
    <property type="nucleotide sequence ID" value="NZ_BAAAFZ010000001.1"/>
</dbReference>
<dbReference type="Proteomes" id="UP001501588">
    <property type="component" value="Unassembled WGS sequence"/>
</dbReference>
<feature type="region of interest" description="Disordered" evidence="1">
    <location>
        <begin position="19"/>
        <end position="67"/>
    </location>
</feature>
<feature type="signal peptide" evidence="2">
    <location>
        <begin position="1"/>
        <end position="26"/>
    </location>
</feature>
<name>A0ABN1EGU4_9PROT</name>
<keyword evidence="4" id="KW-1185">Reference proteome</keyword>
<dbReference type="EMBL" id="BAAAFZ010000001">
    <property type="protein sequence ID" value="GAA0566325.1"/>
    <property type="molecule type" value="Genomic_DNA"/>
</dbReference>
<feature type="compositionally biased region" description="Low complexity" evidence="1">
    <location>
        <begin position="273"/>
        <end position="289"/>
    </location>
</feature>
<evidence type="ECO:0000256" key="2">
    <source>
        <dbReference type="SAM" id="SignalP"/>
    </source>
</evidence>
<gene>
    <name evidence="3" type="ORF">GCM10009416_00340</name>
</gene>
<accession>A0ABN1EGU4</accession>
<comment type="caution">
    <text evidence="3">The sequence shown here is derived from an EMBL/GenBank/DDBJ whole genome shotgun (WGS) entry which is preliminary data.</text>
</comment>